<evidence type="ECO:0000256" key="6">
    <source>
        <dbReference type="SAM" id="Phobius"/>
    </source>
</evidence>
<feature type="transmembrane region" description="Helical" evidence="6">
    <location>
        <begin position="335"/>
        <end position="356"/>
    </location>
</feature>
<organism evidence="8 9">
    <name type="scientific">Halopenitus salinus</name>
    <dbReference type="NCBI Taxonomy" id="1198295"/>
    <lineage>
        <taxon>Archaea</taxon>
        <taxon>Methanobacteriati</taxon>
        <taxon>Methanobacteriota</taxon>
        <taxon>Stenosarchaea group</taxon>
        <taxon>Halobacteria</taxon>
        <taxon>Halobacteriales</taxon>
        <taxon>Haloferacaceae</taxon>
        <taxon>Halopenitus</taxon>
    </lineage>
</organism>
<comment type="subcellular location">
    <subcellularLocation>
        <location evidence="1">Cell membrane</location>
        <topology evidence="1">Multi-pass membrane protein</topology>
    </subcellularLocation>
</comment>
<dbReference type="Proteomes" id="UP001596296">
    <property type="component" value="Unassembled WGS sequence"/>
</dbReference>
<feature type="transmembrane region" description="Helical" evidence="6">
    <location>
        <begin position="276"/>
        <end position="295"/>
    </location>
</feature>
<feature type="transmembrane region" description="Helical" evidence="6">
    <location>
        <begin position="159"/>
        <end position="181"/>
    </location>
</feature>
<dbReference type="PANTHER" id="PTHR43124:SF3">
    <property type="entry name" value="CHLORAMPHENICOL EFFLUX PUMP RV0191"/>
    <property type="match status" value="1"/>
</dbReference>
<dbReference type="EMBL" id="JBHSXL010000015">
    <property type="protein sequence ID" value="MFC6893904.1"/>
    <property type="molecule type" value="Genomic_DNA"/>
</dbReference>
<feature type="transmembrane region" description="Helical" evidence="6">
    <location>
        <begin position="202"/>
        <end position="225"/>
    </location>
</feature>
<feature type="transmembrane region" description="Helical" evidence="6">
    <location>
        <begin position="40"/>
        <end position="59"/>
    </location>
</feature>
<accession>A0ABD5UWC8</accession>
<name>A0ABD5UWC8_9EURY</name>
<dbReference type="InterPro" id="IPR011701">
    <property type="entry name" value="MFS"/>
</dbReference>
<keyword evidence="9" id="KW-1185">Reference proteome</keyword>
<keyword evidence="3 6" id="KW-0812">Transmembrane</keyword>
<sequence>MRWHYRHTVLSLCTLAFFATMVGRLAISPVVPRITDAFEISNTVIGVALTGMWMAYALSQFPSGVLGDRYGERRIILVAVGGTGVMALLVAVSPVYPAFVLCVIALGAVAGLHYSTATTLLWRTYDDIGTAIGIHTIGAPAGGLIAPVAAAWVGTRYGWRPAVAIGAIVAVPVFASFALFVRESEPQRPDEPMRDRMRIGPVLELLSRPTIAFTAVIAGTGAFVWQGVASFLPTFLIAHRGLSATTAGVVFSSYFVVQAATKPLLGALSDNYERDLGVGVSLLTSVAGMALFVVGPGLVGIAAAVVMIGTGLGMAVTVEPRFVDELSEDEQGVGFGLVRTVYLVVSALGSVTTGFLADTVGWSAAFSILSGLLAVILAAVVVNYVLGLGY</sequence>
<feature type="transmembrane region" description="Helical" evidence="6">
    <location>
        <begin position="362"/>
        <end position="386"/>
    </location>
</feature>
<dbReference type="AlphaFoldDB" id="A0ABD5UWC8"/>
<keyword evidence="4 6" id="KW-1133">Transmembrane helix</keyword>
<dbReference type="Gene3D" id="1.20.1250.20">
    <property type="entry name" value="MFS general substrate transporter like domains"/>
    <property type="match status" value="2"/>
</dbReference>
<feature type="transmembrane region" description="Helical" evidence="6">
    <location>
        <begin position="237"/>
        <end position="256"/>
    </location>
</feature>
<feature type="transmembrane region" description="Helical" evidence="6">
    <location>
        <begin position="75"/>
        <end position="92"/>
    </location>
</feature>
<evidence type="ECO:0000256" key="1">
    <source>
        <dbReference type="ARBA" id="ARBA00004651"/>
    </source>
</evidence>
<feature type="transmembrane region" description="Helical" evidence="6">
    <location>
        <begin position="301"/>
        <end position="323"/>
    </location>
</feature>
<dbReference type="SUPFAM" id="SSF103473">
    <property type="entry name" value="MFS general substrate transporter"/>
    <property type="match status" value="1"/>
</dbReference>
<keyword evidence="5 6" id="KW-0472">Membrane</keyword>
<feature type="transmembrane region" description="Helical" evidence="6">
    <location>
        <begin position="134"/>
        <end position="153"/>
    </location>
</feature>
<feature type="domain" description="Major facilitator superfamily (MFS) profile" evidence="7">
    <location>
        <begin position="9"/>
        <end position="390"/>
    </location>
</feature>
<dbReference type="GO" id="GO:0005886">
    <property type="term" value="C:plasma membrane"/>
    <property type="evidence" value="ECO:0007669"/>
    <property type="project" value="UniProtKB-SubCell"/>
</dbReference>
<proteinExistence type="predicted"/>
<evidence type="ECO:0000313" key="9">
    <source>
        <dbReference type="Proteomes" id="UP001596296"/>
    </source>
</evidence>
<dbReference type="PANTHER" id="PTHR43124">
    <property type="entry name" value="PURINE EFFLUX PUMP PBUE"/>
    <property type="match status" value="1"/>
</dbReference>
<reference evidence="8 9" key="1">
    <citation type="journal article" date="2019" name="Int. J. Syst. Evol. Microbiol.">
        <title>The Global Catalogue of Microorganisms (GCM) 10K type strain sequencing project: providing services to taxonomists for standard genome sequencing and annotation.</title>
        <authorList>
            <consortium name="The Broad Institute Genomics Platform"/>
            <consortium name="The Broad Institute Genome Sequencing Center for Infectious Disease"/>
            <person name="Wu L."/>
            <person name="Ma J."/>
        </authorList>
    </citation>
    <scope>NUCLEOTIDE SEQUENCE [LARGE SCALE GENOMIC DNA]</scope>
    <source>
        <strain evidence="8 9">SKJ47</strain>
    </source>
</reference>
<keyword evidence="2" id="KW-1003">Cell membrane</keyword>
<feature type="transmembrane region" description="Helical" evidence="6">
    <location>
        <begin position="98"/>
        <end position="122"/>
    </location>
</feature>
<evidence type="ECO:0000256" key="4">
    <source>
        <dbReference type="ARBA" id="ARBA00022989"/>
    </source>
</evidence>
<dbReference type="RefSeq" id="WP_379746570.1">
    <property type="nucleotide sequence ID" value="NZ_JBHSVN010000001.1"/>
</dbReference>
<dbReference type="InterPro" id="IPR020846">
    <property type="entry name" value="MFS_dom"/>
</dbReference>
<comment type="caution">
    <text evidence="8">The sequence shown here is derived from an EMBL/GenBank/DDBJ whole genome shotgun (WGS) entry which is preliminary data.</text>
</comment>
<dbReference type="PROSITE" id="PS50850">
    <property type="entry name" value="MFS"/>
    <property type="match status" value="1"/>
</dbReference>
<evidence type="ECO:0000313" key="8">
    <source>
        <dbReference type="EMBL" id="MFC6893904.1"/>
    </source>
</evidence>
<evidence type="ECO:0000256" key="2">
    <source>
        <dbReference type="ARBA" id="ARBA00022475"/>
    </source>
</evidence>
<dbReference type="CDD" id="cd17325">
    <property type="entry name" value="MFS_MdtG_SLC18_like"/>
    <property type="match status" value="1"/>
</dbReference>
<evidence type="ECO:0000256" key="5">
    <source>
        <dbReference type="ARBA" id="ARBA00023136"/>
    </source>
</evidence>
<protein>
    <submittedName>
        <fullName evidence="8">MFS transporter</fullName>
    </submittedName>
</protein>
<dbReference type="InterPro" id="IPR036259">
    <property type="entry name" value="MFS_trans_sf"/>
</dbReference>
<dbReference type="InterPro" id="IPR050189">
    <property type="entry name" value="MFS_Efflux_Transporters"/>
</dbReference>
<gene>
    <name evidence="8" type="ORF">ACFQE9_15025</name>
</gene>
<dbReference type="Pfam" id="PF07690">
    <property type="entry name" value="MFS_1"/>
    <property type="match status" value="1"/>
</dbReference>
<evidence type="ECO:0000259" key="7">
    <source>
        <dbReference type="PROSITE" id="PS50850"/>
    </source>
</evidence>
<evidence type="ECO:0000256" key="3">
    <source>
        <dbReference type="ARBA" id="ARBA00022692"/>
    </source>
</evidence>